<sequence length="126" mass="14700">MKDYLELRSLFGYKKDFSSGDFSPWEPRDSHNSDHSDPQVIANDSKQPHLNENGFARVDLQNDSVIGNYSKRIALMGDMLELVEIRTKQWMAFQQYELNVVWVASREVAASMQPWEPFEIKDESDR</sequence>
<feature type="compositionally biased region" description="Basic and acidic residues" evidence="1">
    <location>
        <begin position="26"/>
        <end position="37"/>
    </location>
</feature>
<name>A0A561XAQ9_ACIDE</name>
<reference evidence="2 3" key="1">
    <citation type="journal article" date="2015" name="Stand. Genomic Sci.">
        <title>Genomic Encyclopedia of Bacterial and Archaeal Type Strains, Phase III: the genomes of soil and plant-associated and newly described type strains.</title>
        <authorList>
            <person name="Whitman W.B."/>
            <person name="Woyke T."/>
            <person name="Klenk H.P."/>
            <person name="Zhou Y."/>
            <person name="Lilburn T.G."/>
            <person name="Beck B.J."/>
            <person name="De Vos P."/>
            <person name="Vandamme P."/>
            <person name="Eisen J.A."/>
            <person name="Garrity G."/>
            <person name="Hugenholtz P."/>
            <person name="Kyrpides N.C."/>
        </authorList>
    </citation>
    <scope>NUCLEOTIDE SEQUENCE [LARGE SCALE GENOMIC DNA]</scope>
    <source>
        <strain evidence="2 3">DSM 64</strain>
    </source>
</reference>
<comment type="caution">
    <text evidence="2">The sequence shown here is derived from an EMBL/GenBank/DDBJ whole genome shotgun (WGS) entry which is preliminary data.</text>
</comment>
<organism evidence="2 3">
    <name type="scientific">Acidovorax delafieldii</name>
    <name type="common">Pseudomonas delafieldii</name>
    <dbReference type="NCBI Taxonomy" id="47920"/>
    <lineage>
        <taxon>Bacteria</taxon>
        <taxon>Pseudomonadati</taxon>
        <taxon>Pseudomonadota</taxon>
        <taxon>Betaproteobacteria</taxon>
        <taxon>Burkholderiales</taxon>
        <taxon>Comamonadaceae</taxon>
        <taxon>Acidovorax</taxon>
    </lineage>
</organism>
<dbReference type="EMBL" id="VJWE01000018">
    <property type="protein sequence ID" value="TWG33191.1"/>
    <property type="molecule type" value="Genomic_DNA"/>
</dbReference>
<evidence type="ECO:0000313" key="2">
    <source>
        <dbReference type="EMBL" id="TWG33191.1"/>
    </source>
</evidence>
<accession>A0A561XAQ9</accession>
<protein>
    <submittedName>
        <fullName evidence="2">Uncharacterized protein</fullName>
    </submittedName>
</protein>
<feature type="region of interest" description="Disordered" evidence="1">
    <location>
        <begin position="16"/>
        <end position="48"/>
    </location>
</feature>
<proteinExistence type="predicted"/>
<evidence type="ECO:0000256" key="1">
    <source>
        <dbReference type="SAM" id="MobiDB-lite"/>
    </source>
</evidence>
<gene>
    <name evidence="2" type="ORF">ATF69_4264</name>
</gene>
<dbReference type="AlphaFoldDB" id="A0A561XAQ9"/>
<evidence type="ECO:0000313" key="3">
    <source>
        <dbReference type="Proteomes" id="UP000321485"/>
    </source>
</evidence>
<dbReference type="Proteomes" id="UP000321485">
    <property type="component" value="Unassembled WGS sequence"/>
</dbReference>